<evidence type="ECO:0000313" key="9">
    <source>
        <dbReference type="EMBL" id="SFP27138.1"/>
    </source>
</evidence>
<dbReference type="GO" id="GO:0005886">
    <property type="term" value="C:plasma membrane"/>
    <property type="evidence" value="ECO:0007669"/>
    <property type="project" value="UniProtKB-SubCell"/>
</dbReference>
<feature type="domain" description="Major facilitator superfamily (MFS) profile" evidence="8">
    <location>
        <begin position="15"/>
        <end position="425"/>
    </location>
</feature>
<organism evidence="9 10">
    <name type="scientific">Halolamina pelagica</name>
    <dbReference type="NCBI Taxonomy" id="699431"/>
    <lineage>
        <taxon>Archaea</taxon>
        <taxon>Methanobacteriati</taxon>
        <taxon>Methanobacteriota</taxon>
        <taxon>Stenosarchaea group</taxon>
        <taxon>Halobacteria</taxon>
        <taxon>Halobacteriales</taxon>
        <taxon>Haloferacaceae</taxon>
    </lineage>
</organism>
<evidence type="ECO:0000313" key="10">
    <source>
        <dbReference type="Proteomes" id="UP000183769"/>
    </source>
</evidence>
<feature type="transmembrane region" description="Helical" evidence="7">
    <location>
        <begin position="113"/>
        <end position="130"/>
    </location>
</feature>
<feature type="transmembrane region" description="Helical" evidence="7">
    <location>
        <begin position="294"/>
        <end position="314"/>
    </location>
</feature>
<dbReference type="Pfam" id="PF07690">
    <property type="entry name" value="MFS_1"/>
    <property type="match status" value="1"/>
</dbReference>
<dbReference type="InterPro" id="IPR005829">
    <property type="entry name" value="Sugar_transporter_CS"/>
</dbReference>
<feature type="transmembrane region" description="Helical" evidence="7">
    <location>
        <begin position="12"/>
        <end position="33"/>
    </location>
</feature>
<accession>A0A1I5NZ66</accession>
<feature type="transmembrane region" description="Helical" evidence="7">
    <location>
        <begin position="263"/>
        <end position="282"/>
    </location>
</feature>
<dbReference type="PANTHER" id="PTHR23517:SF2">
    <property type="entry name" value="MULTIDRUG RESISTANCE PROTEIN MDTH"/>
    <property type="match status" value="1"/>
</dbReference>
<feature type="transmembrane region" description="Helical" evidence="7">
    <location>
        <begin position="179"/>
        <end position="199"/>
    </location>
</feature>
<protein>
    <submittedName>
        <fullName evidence="9">Predicted arabinose efflux permease, MFS family</fullName>
    </submittedName>
</protein>
<feature type="transmembrane region" description="Helical" evidence="7">
    <location>
        <begin position="227"/>
        <end position="243"/>
    </location>
</feature>
<dbReference type="InterPro" id="IPR011701">
    <property type="entry name" value="MFS"/>
</dbReference>
<dbReference type="EMBL" id="FOXI01000002">
    <property type="protein sequence ID" value="SFP27138.1"/>
    <property type="molecule type" value="Genomic_DNA"/>
</dbReference>
<dbReference type="GO" id="GO:0022857">
    <property type="term" value="F:transmembrane transporter activity"/>
    <property type="evidence" value="ECO:0007669"/>
    <property type="project" value="InterPro"/>
</dbReference>
<evidence type="ECO:0000256" key="6">
    <source>
        <dbReference type="ARBA" id="ARBA00023136"/>
    </source>
</evidence>
<dbReference type="Gene3D" id="1.20.1250.20">
    <property type="entry name" value="MFS general substrate transporter like domains"/>
    <property type="match status" value="1"/>
</dbReference>
<feature type="transmembrane region" description="Helical" evidence="7">
    <location>
        <begin position="151"/>
        <end position="173"/>
    </location>
</feature>
<keyword evidence="2" id="KW-0813">Transport</keyword>
<dbReference type="InterPro" id="IPR036259">
    <property type="entry name" value="MFS_trans_sf"/>
</dbReference>
<dbReference type="InterPro" id="IPR020846">
    <property type="entry name" value="MFS_dom"/>
</dbReference>
<dbReference type="OrthoDB" id="269395at2157"/>
<gene>
    <name evidence="9" type="ORF">SAMN05216277_102270</name>
</gene>
<feature type="transmembrane region" description="Helical" evidence="7">
    <location>
        <begin position="39"/>
        <end position="61"/>
    </location>
</feature>
<keyword evidence="6 7" id="KW-0472">Membrane</keyword>
<dbReference type="Proteomes" id="UP000183769">
    <property type="component" value="Unassembled WGS sequence"/>
</dbReference>
<dbReference type="InterPro" id="IPR050171">
    <property type="entry name" value="MFS_Transporters"/>
</dbReference>
<keyword evidence="5 7" id="KW-1133">Transmembrane helix</keyword>
<comment type="subcellular location">
    <subcellularLocation>
        <location evidence="1">Cell membrane</location>
        <topology evidence="1">Multi-pass membrane protein</topology>
    </subcellularLocation>
</comment>
<evidence type="ECO:0000256" key="3">
    <source>
        <dbReference type="ARBA" id="ARBA00022475"/>
    </source>
</evidence>
<evidence type="ECO:0000256" key="4">
    <source>
        <dbReference type="ARBA" id="ARBA00022692"/>
    </source>
</evidence>
<evidence type="ECO:0000256" key="5">
    <source>
        <dbReference type="ARBA" id="ARBA00022989"/>
    </source>
</evidence>
<dbReference type="PANTHER" id="PTHR23517">
    <property type="entry name" value="RESISTANCE PROTEIN MDTM, PUTATIVE-RELATED-RELATED"/>
    <property type="match status" value="1"/>
</dbReference>
<evidence type="ECO:0000259" key="8">
    <source>
        <dbReference type="PROSITE" id="PS50850"/>
    </source>
</evidence>
<evidence type="ECO:0000256" key="2">
    <source>
        <dbReference type="ARBA" id="ARBA00022448"/>
    </source>
</evidence>
<name>A0A1I5NZ66_9EURY</name>
<feature type="transmembrane region" description="Helical" evidence="7">
    <location>
        <begin position="397"/>
        <end position="417"/>
    </location>
</feature>
<evidence type="ECO:0000256" key="7">
    <source>
        <dbReference type="SAM" id="Phobius"/>
    </source>
</evidence>
<evidence type="ECO:0000256" key="1">
    <source>
        <dbReference type="ARBA" id="ARBA00004651"/>
    </source>
</evidence>
<dbReference type="PROSITE" id="PS00216">
    <property type="entry name" value="SUGAR_TRANSPORT_1"/>
    <property type="match status" value="1"/>
</dbReference>
<proteinExistence type="predicted"/>
<keyword evidence="4 7" id="KW-0812">Transmembrane</keyword>
<keyword evidence="10" id="KW-1185">Reference proteome</keyword>
<keyword evidence="3" id="KW-1003">Cell membrane</keyword>
<feature type="transmembrane region" description="Helical" evidence="7">
    <location>
        <begin position="82"/>
        <end position="107"/>
    </location>
</feature>
<sequence length="432" mass="44784">MPRFSLDAVRGFDRAVYVVAAGQLLNVFGSGLVYPFATIHFHLEIGIALSLVGLGLLVKNVSTAVATTVGGYLADRIGRKPVMVAAMAGNAVTLAGYAFVPAIAAAVGPLDPAGAFIGVSALAGATNGLYTPAGQAYIADLTDGAERDRAYSLLKVGNNVGFGTGFVVGGLLYEWAEVTVFLADGATSAVVAVVLFALVPRIHAGQRDVALRDSVGDWGSAITKRRVLGLAALNLCFAVLYAQMQTTVPVVAEAELGLSSSEIGTLFVLNPLTLVLLQIPLVDAVSDWRRTRGLLFSVGFWAASMFVVWLVYLLDLGPAAAGRHPLLAAGVVLVGLHLVARTIGEVLHSPISTSLMSALGSDGERGAQLSMLEVAKRAGFGIGSFVGGVFFDYGLAAWLWPSLIGVCVVLGLGLLTFERTLSPVENGVATEG</sequence>
<dbReference type="RefSeq" id="WP_074875871.1">
    <property type="nucleotide sequence ID" value="NZ_FOXI01000002.1"/>
</dbReference>
<dbReference type="AlphaFoldDB" id="A0A1I5NZ66"/>
<dbReference type="SUPFAM" id="SSF103473">
    <property type="entry name" value="MFS general substrate transporter"/>
    <property type="match status" value="1"/>
</dbReference>
<dbReference type="PROSITE" id="PS50850">
    <property type="entry name" value="MFS"/>
    <property type="match status" value="1"/>
</dbReference>
<reference evidence="10" key="1">
    <citation type="submission" date="2016-10" db="EMBL/GenBank/DDBJ databases">
        <authorList>
            <person name="Varghese N."/>
            <person name="Submissions S."/>
        </authorList>
    </citation>
    <scope>NUCLEOTIDE SEQUENCE [LARGE SCALE GENOMIC DNA]</scope>
    <source>
        <strain evidence="10">CGMCC 1.10329</strain>
    </source>
</reference>